<name>A0ABQ9ZIK3_9CRUS</name>
<dbReference type="EMBL" id="JAOYFB010000004">
    <property type="protein sequence ID" value="KAK4012747.1"/>
    <property type="molecule type" value="Genomic_DNA"/>
</dbReference>
<gene>
    <name evidence="1" type="ORF">OUZ56_024983</name>
</gene>
<evidence type="ECO:0000313" key="2">
    <source>
        <dbReference type="Proteomes" id="UP001234178"/>
    </source>
</evidence>
<sequence length="245" mass="27083">MTADKSKIYYTCIPSCKSITHCEDAEQAESLQIIQITWTGIPSPRSATLYQFIMSCQYCTEKCNICCVANWMDWNTSSHLTHVFASPVAPFSLRQPTHVLRLARRPVFASPVAPSSPRPSPRLRLTRRPVFASPVARLRLTRRSVSASPVVPSSPRPSSRLRLTFLVPLYFVMRSGSAVLPNGLYAMGGTVAQAVWLKVDRRGNAPVGTSPLSMWWWLPGKLGGIEPLTSGTLVKCFAAEPTITY</sequence>
<organism evidence="1 2">
    <name type="scientific">Daphnia magna</name>
    <dbReference type="NCBI Taxonomy" id="35525"/>
    <lineage>
        <taxon>Eukaryota</taxon>
        <taxon>Metazoa</taxon>
        <taxon>Ecdysozoa</taxon>
        <taxon>Arthropoda</taxon>
        <taxon>Crustacea</taxon>
        <taxon>Branchiopoda</taxon>
        <taxon>Diplostraca</taxon>
        <taxon>Cladocera</taxon>
        <taxon>Anomopoda</taxon>
        <taxon>Daphniidae</taxon>
        <taxon>Daphnia</taxon>
    </lineage>
</organism>
<reference evidence="1 2" key="1">
    <citation type="journal article" date="2023" name="Nucleic Acids Res.">
        <title>The hologenome of Daphnia magna reveals possible DNA methylation and microbiome-mediated evolution of the host genome.</title>
        <authorList>
            <person name="Chaturvedi A."/>
            <person name="Li X."/>
            <person name="Dhandapani V."/>
            <person name="Marshall H."/>
            <person name="Kissane S."/>
            <person name="Cuenca-Cambronero M."/>
            <person name="Asole G."/>
            <person name="Calvet F."/>
            <person name="Ruiz-Romero M."/>
            <person name="Marangio P."/>
            <person name="Guigo R."/>
            <person name="Rago D."/>
            <person name="Mirbahai L."/>
            <person name="Eastwood N."/>
            <person name="Colbourne J.K."/>
            <person name="Zhou J."/>
            <person name="Mallon E."/>
            <person name="Orsini L."/>
        </authorList>
    </citation>
    <scope>NUCLEOTIDE SEQUENCE [LARGE SCALE GENOMIC DNA]</scope>
    <source>
        <strain evidence="1">LRV0_1</strain>
    </source>
</reference>
<accession>A0ABQ9ZIK3</accession>
<keyword evidence="2" id="KW-1185">Reference proteome</keyword>
<evidence type="ECO:0000313" key="1">
    <source>
        <dbReference type="EMBL" id="KAK4012747.1"/>
    </source>
</evidence>
<protein>
    <submittedName>
        <fullName evidence="1">Uncharacterized protein</fullName>
    </submittedName>
</protein>
<comment type="caution">
    <text evidence="1">The sequence shown here is derived from an EMBL/GenBank/DDBJ whole genome shotgun (WGS) entry which is preliminary data.</text>
</comment>
<dbReference type="Proteomes" id="UP001234178">
    <property type="component" value="Unassembled WGS sequence"/>
</dbReference>
<proteinExistence type="predicted"/>